<dbReference type="GO" id="GO:0004519">
    <property type="term" value="F:endonuclease activity"/>
    <property type="evidence" value="ECO:0007669"/>
    <property type="project" value="UniProtKB-KW"/>
</dbReference>
<dbReference type="PANTHER" id="PTHR34477">
    <property type="entry name" value="UPF0213 PROTEIN YHBQ"/>
    <property type="match status" value="1"/>
</dbReference>
<reference evidence="3 4" key="1">
    <citation type="submission" date="2017-09" db="EMBL/GenBank/DDBJ databases">
        <title>Depth-based differentiation of microbial function through sediment-hosted aquifers and enrichment of novel symbionts in the deep terrestrial subsurface.</title>
        <authorList>
            <person name="Probst A.J."/>
            <person name="Ladd B."/>
            <person name="Jarett J.K."/>
            <person name="Geller-Mcgrath D.E."/>
            <person name="Sieber C.M."/>
            <person name="Emerson J.B."/>
            <person name="Anantharaman K."/>
            <person name="Thomas B.C."/>
            <person name="Malmstrom R."/>
            <person name="Stieglmeier M."/>
            <person name="Klingl A."/>
            <person name="Woyke T."/>
            <person name="Ryan C.M."/>
            <person name="Banfield J.F."/>
        </authorList>
    </citation>
    <scope>NUCLEOTIDE SEQUENCE [LARGE SCALE GENOMIC DNA]</scope>
    <source>
        <strain evidence="3">CG08_land_8_20_14_0_20_40_16</strain>
    </source>
</reference>
<dbReference type="Pfam" id="PF01541">
    <property type="entry name" value="GIY-YIG"/>
    <property type="match status" value="1"/>
</dbReference>
<dbReference type="EMBL" id="PEXU01000056">
    <property type="protein sequence ID" value="PIS42130.1"/>
    <property type="molecule type" value="Genomic_DNA"/>
</dbReference>
<dbReference type="PANTHER" id="PTHR34477:SF1">
    <property type="entry name" value="UPF0213 PROTEIN YHBQ"/>
    <property type="match status" value="1"/>
</dbReference>
<dbReference type="Proteomes" id="UP000231542">
    <property type="component" value="Unassembled WGS sequence"/>
</dbReference>
<dbReference type="SUPFAM" id="SSF82771">
    <property type="entry name" value="GIY-YIG endonuclease"/>
    <property type="match status" value="1"/>
</dbReference>
<evidence type="ECO:0000259" key="2">
    <source>
        <dbReference type="PROSITE" id="PS50164"/>
    </source>
</evidence>
<keyword evidence="3" id="KW-0378">Hydrolase</keyword>
<organism evidence="3 4">
    <name type="scientific">Candidatus Kerfeldbacteria bacterium CG08_land_8_20_14_0_20_40_16</name>
    <dbReference type="NCBI Taxonomy" id="2014244"/>
    <lineage>
        <taxon>Bacteria</taxon>
        <taxon>Candidatus Kerfeldiibacteriota</taxon>
    </lineage>
</organism>
<dbReference type="Gene3D" id="3.40.1440.10">
    <property type="entry name" value="GIY-YIG endonuclease"/>
    <property type="match status" value="1"/>
</dbReference>
<comment type="caution">
    <text evidence="3">The sequence shown here is derived from an EMBL/GenBank/DDBJ whole genome shotgun (WGS) entry which is preliminary data.</text>
</comment>
<evidence type="ECO:0000256" key="1">
    <source>
        <dbReference type="ARBA" id="ARBA00007435"/>
    </source>
</evidence>
<dbReference type="AlphaFoldDB" id="A0A2H0YUJ5"/>
<gene>
    <name evidence="3" type="ORF">COT24_04900</name>
</gene>
<dbReference type="InterPro" id="IPR035901">
    <property type="entry name" value="GIY-YIG_endonuc_sf"/>
</dbReference>
<feature type="domain" description="GIY-YIG" evidence="2">
    <location>
        <begin position="1"/>
        <end position="80"/>
    </location>
</feature>
<sequence length="84" mass="10130">MFSVYVVYNRIYNKIYIGYTSDLEARLKRHNGILKNKKKSFTSKNKGKWELIYSEQSSTRKDAIKREKELKSYRGREFIKSKIK</sequence>
<comment type="similarity">
    <text evidence="1">Belongs to the UPF0213 family.</text>
</comment>
<keyword evidence="3" id="KW-0255">Endonuclease</keyword>
<protein>
    <submittedName>
        <fullName evidence="3">Endonuclease</fullName>
    </submittedName>
</protein>
<dbReference type="SMART" id="SM00465">
    <property type="entry name" value="GIYc"/>
    <property type="match status" value="1"/>
</dbReference>
<accession>A0A2H0YUJ5</accession>
<dbReference type="PROSITE" id="PS50164">
    <property type="entry name" value="GIY_YIG"/>
    <property type="match status" value="1"/>
</dbReference>
<evidence type="ECO:0000313" key="4">
    <source>
        <dbReference type="Proteomes" id="UP000231542"/>
    </source>
</evidence>
<evidence type="ECO:0000313" key="3">
    <source>
        <dbReference type="EMBL" id="PIS42130.1"/>
    </source>
</evidence>
<dbReference type="InterPro" id="IPR000305">
    <property type="entry name" value="GIY-YIG_endonuc"/>
</dbReference>
<keyword evidence="3" id="KW-0540">Nuclease</keyword>
<name>A0A2H0YUJ5_9BACT</name>
<dbReference type="InterPro" id="IPR050190">
    <property type="entry name" value="UPF0213_domain"/>
</dbReference>
<proteinExistence type="inferred from homology"/>